<accession>A0A6U2JVJ2</accession>
<name>A0A6U2JVJ2_9CHLO</name>
<evidence type="ECO:0008006" key="5">
    <source>
        <dbReference type="Google" id="ProtNLM"/>
    </source>
</evidence>
<proteinExistence type="predicted"/>
<dbReference type="AlphaFoldDB" id="A0A6U2JVJ2"/>
<evidence type="ECO:0000313" key="3">
    <source>
        <dbReference type="EMBL" id="CAD8310177.1"/>
    </source>
</evidence>
<evidence type="ECO:0000313" key="1">
    <source>
        <dbReference type="EMBL" id="CAD8310170.1"/>
    </source>
</evidence>
<gene>
    <name evidence="1" type="ORF">CEUR00632_LOCUS20556</name>
    <name evidence="2" type="ORF">CEUR00632_LOCUS20558</name>
    <name evidence="3" type="ORF">CEUR00632_LOCUS20560</name>
    <name evidence="4" type="ORF">CEUR00632_LOCUS20561</name>
</gene>
<dbReference type="EMBL" id="HBEC01044129">
    <property type="protein sequence ID" value="CAD8310177.1"/>
    <property type="molecule type" value="Transcribed_RNA"/>
</dbReference>
<reference evidence="4" key="1">
    <citation type="submission" date="2021-01" db="EMBL/GenBank/DDBJ databases">
        <authorList>
            <person name="Corre E."/>
            <person name="Pelletier E."/>
            <person name="Niang G."/>
            <person name="Scheremetjew M."/>
            <person name="Finn R."/>
            <person name="Kale V."/>
            <person name="Holt S."/>
            <person name="Cochrane G."/>
            <person name="Meng A."/>
            <person name="Brown T."/>
            <person name="Cohen L."/>
        </authorList>
    </citation>
    <scope>NUCLEOTIDE SEQUENCE</scope>
    <source>
        <strain evidence="4">CCMP219</strain>
    </source>
</reference>
<sequence>MAADGLPVDAVLDPLFNVERRCVSGMLRSCEAFLQMPPVIPSPVPSPVPMPPAPSQTPTTYAYEELGDLDMYGYDLGLKMCRVTYFFCMNQCSDREMCEGFTFVSSGPASGKTDVGGCCYLKTMVRKRRSRPCNSDGDPITPGGNFCQRVHSTRAVMLASRRCAEGFVVAWFTTDSCPCLVALPQVDPSMLSEFTNGNMGATWLKVTA</sequence>
<dbReference type="EMBL" id="HBEC01044130">
    <property type="protein sequence ID" value="CAD8310180.1"/>
    <property type="molecule type" value="Transcribed_RNA"/>
</dbReference>
<organism evidence="4">
    <name type="scientific">Chlamydomonas euryale</name>
    <dbReference type="NCBI Taxonomy" id="1486919"/>
    <lineage>
        <taxon>Eukaryota</taxon>
        <taxon>Viridiplantae</taxon>
        <taxon>Chlorophyta</taxon>
        <taxon>core chlorophytes</taxon>
        <taxon>Chlorophyceae</taxon>
        <taxon>CS clade</taxon>
        <taxon>Chlamydomonadales</taxon>
        <taxon>Chlamydomonadaceae</taxon>
        <taxon>Chlamydomonas</taxon>
    </lineage>
</organism>
<evidence type="ECO:0000313" key="4">
    <source>
        <dbReference type="EMBL" id="CAD8310180.1"/>
    </source>
</evidence>
<dbReference type="EMBL" id="HBEC01044127">
    <property type="protein sequence ID" value="CAD8310174.1"/>
    <property type="molecule type" value="Transcribed_RNA"/>
</dbReference>
<protein>
    <recommendedName>
        <fullName evidence="5">Apple domain-containing protein</fullName>
    </recommendedName>
</protein>
<dbReference type="EMBL" id="HBEC01044125">
    <property type="protein sequence ID" value="CAD8310170.1"/>
    <property type="molecule type" value="Transcribed_RNA"/>
</dbReference>
<dbReference type="Gene3D" id="3.50.4.10">
    <property type="entry name" value="Hepatocyte Growth Factor"/>
    <property type="match status" value="1"/>
</dbReference>
<evidence type="ECO:0000313" key="2">
    <source>
        <dbReference type="EMBL" id="CAD8310174.1"/>
    </source>
</evidence>